<dbReference type="InterPro" id="IPR036390">
    <property type="entry name" value="WH_DNA-bd_sf"/>
</dbReference>
<dbReference type="SUPFAM" id="SSF48008">
    <property type="entry name" value="GntR ligand-binding domain-like"/>
    <property type="match status" value="1"/>
</dbReference>
<dbReference type="SMART" id="SM00345">
    <property type="entry name" value="HTH_GNTR"/>
    <property type="match status" value="1"/>
</dbReference>
<dbReference type="InterPro" id="IPR000524">
    <property type="entry name" value="Tscrpt_reg_HTH_GntR"/>
</dbReference>
<proteinExistence type="predicted"/>
<evidence type="ECO:0000256" key="3">
    <source>
        <dbReference type="ARBA" id="ARBA00023163"/>
    </source>
</evidence>
<dbReference type="GO" id="GO:0003700">
    <property type="term" value="F:DNA-binding transcription factor activity"/>
    <property type="evidence" value="ECO:0007669"/>
    <property type="project" value="InterPro"/>
</dbReference>
<dbReference type="Proteomes" id="UP000574276">
    <property type="component" value="Unassembled WGS sequence"/>
</dbReference>
<dbReference type="InterPro" id="IPR008920">
    <property type="entry name" value="TF_FadR/GntR_C"/>
</dbReference>
<dbReference type="InterPro" id="IPR011711">
    <property type="entry name" value="GntR_C"/>
</dbReference>
<dbReference type="Gene3D" id="1.20.120.530">
    <property type="entry name" value="GntR ligand-binding domain-like"/>
    <property type="match status" value="1"/>
</dbReference>
<evidence type="ECO:0000313" key="6">
    <source>
        <dbReference type="Proteomes" id="UP000574276"/>
    </source>
</evidence>
<keyword evidence="1" id="KW-0805">Transcription regulation</keyword>
<name>A0A839K2S0_9FIRM</name>
<evidence type="ECO:0000259" key="4">
    <source>
        <dbReference type="PROSITE" id="PS50949"/>
    </source>
</evidence>
<sequence>MVISNRIMRENAREYALRQIRENIISLRLKPGSTVSENELAKKLGMSRTPVREALQELQKSNLIEVYPQRGCVISHINFDVVEETVFLRKILEKAVVEELCETINEEKLAILEENIKLQEFYLDSRSADKIMELDNEFHRSLFVMCNKERIYNLMESMLSHFDRIRTLSLYSVKEIKIVSDHKAILNAISLKNKELAAEFIVKHLSRYKLDQDVIMEKYPEYFSVQ</sequence>
<feature type="domain" description="HTH gntR-type" evidence="4">
    <location>
        <begin position="10"/>
        <end position="77"/>
    </location>
</feature>
<organism evidence="5 6">
    <name type="scientific">Variimorphobacter saccharofermentans</name>
    <dbReference type="NCBI Taxonomy" id="2755051"/>
    <lineage>
        <taxon>Bacteria</taxon>
        <taxon>Bacillati</taxon>
        <taxon>Bacillota</taxon>
        <taxon>Clostridia</taxon>
        <taxon>Lachnospirales</taxon>
        <taxon>Lachnospiraceae</taxon>
        <taxon>Variimorphobacter</taxon>
    </lineage>
</organism>
<evidence type="ECO:0000256" key="2">
    <source>
        <dbReference type="ARBA" id="ARBA00023125"/>
    </source>
</evidence>
<dbReference type="SUPFAM" id="SSF46785">
    <property type="entry name" value="Winged helix' DNA-binding domain"/>
    <property type="match status" value="1"/>
</dbReference>
<keyword evidence="2" id="KW-0238">DNA-binding</keyword>
<dbReference type="PANTHER" id="PTHR43537:SF5">
    <property type="entry name" value="UXU OPERON TRANSCRIPTIONAL REGULATOR"/>
    <property type="match status" value="1"/>
</dbReference>
<gene>
    <name evidence="5" type="ORF">H0486_13655</name>
</gene>
<dbReference type="Pfam" id="PF07729">
    <property type="entry name" value="FCD"/>
    <property type="match status" value="1"/>
</dbReference>
<keyword evidence="6" id="KW-1185">Reference proteome</keyword>
<dbReference type="EMBL" id="JACEGA010000001">
    <property type="protein sequence ID" value="MBB2183920.1"/>
    <property type="molecule type" value="Genomic_DNA"/>
</dbReference>
<keyword evidence="3" id="KW-0804">Transcription</keyword>
<dbReference type="PANTHER" id="PTHR43537">
    <property type="entry name" value="TRANSCRIPTIONAL REGULATOR, GNTR FAMILY"/>
    <property type="match status" value="1"/>
</dbReference>
<evidence type="ECO:0000256" key="1">
    <source>
        <dbReference type="ARBA" id="ARBA00023015"/>
    </source>
</evidence>
<dbReference type="PROSITE" id="PS50949">
    <property type="entry name" value="HTH_GNTR"/>
    <property type="match status" value="1"/>
</dbReference>
<dbReference type="SMART" id="SM00895">
    <property type="entry name" value="FCD"/>
    <property type="match status" value="1"/>
</dbReference>
<evidence type="ECO:0000313" key="5">
    <source>
        <dbReference type="EMBL" id="MBB2183920.1"/>
    </source>
</evidence>
<comment type="caution">
    <text evidence="5">The sequence shown here is derived from an EMBL/GenBank/DDBJ whole genome shotgun (WGS) entry which is preliminary data.</text>
</comment>
<dbReference type="InterPro" id="IPR036388">
    <property type="entry name" value="WH-like_DNA-bd_sf"/>
</dbReference>
<dbReference type="AlphaFoldDB" id="A0A839K2S0"/>
<dbReference type="Gene3D" id="1.10.10.10">
    <property type="entry name" value="Winged helix-like DNA-binding domain superfamily/Winged helix DNA-binding domain"/>
    <property type="match status" value="1"/>
</dbReference>
<dbReference type="Pfam" id="PF00392">
    <property type="entry name" value="GntR"/>
    <property type="match status" value="1"/>
</dbReference>
<protein>
    <submittedName>
        <fullName evidence="5">GntR family transcriptional regulator</fullName>
    </submittedName>
</protein>
<dbReference type="CDD" id="cd07377">
    <property type="entry name" value="WHTH_GntR"/>
    <property type="match status" value="1"/>
</dbReference>
<dbReference type="PRINTS" id="PR00035">
    <property type="entry name" value="HTHGNTR"/>
</dbReference>
<accession>A0A839K2S0</accession>
<dbReference type="RefSeq" id="WP_228353532.1">
    <property type="nucleotide sequence ID" value="NZ_JACEGA010000001.1"/>
</dbReference>
<reference evidence="5 6" key="1">
    <citation type="submission" date="2020-07" db="EMBL/GenBank/DDBJ databases">
        <title>Characterization and genome sequencing of isolate MD1, a novel member within the family Lachnospiraceae.</title>
        <authorList>
            <person name="Rettenmaier R."/>
            <person name="Di Bello L."/>
            <person name="Zinser C."/>
            <person name="Scheitz K."/>
            <person name="Liebl W."/>
            <person name="Zverlov V."/>
        </authorList>
    </citation>
    <scope>NUCLEOTIDE SEQUENCE [LARGE SCALE GENOMIC DNA]</scope>
    <source>
        <strain evidence="5 6">MD1</strain>
    </source>
</reference>
<dbReference type="GO" id="GO:0003677">
    <property type="term" value="F:DNA binding"/>
    <property type="evidence" value="ECO:0007669"/>
    <property type="project" value="UniProtKB-KW"/>
</dbReference>